<sequence length="177" mass="21279">MENNKEFIEILKNNLTDTNHELVGDYFYEWKIENWSKISNETCVCSPYFEAYGHRWKLELYPKGVDDFYNEYVSLYLNRDNEKDDCGVHIPVNRVFFIRNYNDKYCYRSATLPIEYLSKSIPSCGHPNLIKKTELFTKTQYSNKPLIENNKCIVGVYFQIYKKEQGLFYIYIYINIK</sequence>
<dbReference type="Proteomes" id="UP000193719">
    <property type="component" value="Unassembled WGS sequence"/>
</dbReference>
<evidence type="ECO:0000313" key="3">
    <source>
        <dbReference type="Proteomes" id="UP000193719"/>
    </source>
</evidence>
<comment type="caution">
    <text evidence="2">The sequence shown here is derived from an EMBL/GenBank/DDBJ whole genome shotgun (WGS) entry which is preliminary data.</text>
</comment>
<dbReference type="AlphaFoldDB" id="A0A1Y1V7B7"/>
<dbReference type="Pfam" id="PF22486">
    <property type="entry name" value="MATH_2"/>
    <property type="match status" value="1"/>
</dbReference>
<protein>
    <recommendedName>
        <fullName evidence="1">MATH domain-containing protein</fullName>
    </recommendedName>
</protein>
<dbReference type="InterPro" id="IPR002083">
    <property type="entry name" value="MATH/TRAF_dom"/>
</dbReference>
<dbReference type="CDD" id="cd00121">
    <property type="entry name" value="MATH"/>
    <property type="match status" value="1"/>
</dbReference>
<accession>A0A1Y1V7B7</accession>
<dbReference type="PROSITE" id="PS50144">
    <property type="entry name" value="MATH"/>
    <property type="match status" value="1"/>
</dbReference>
<dbReference type="PANTHER" id="PTHR46162">
    <property type="entry name" value="TRAF-LIKE FAMILY PROTEIN"/>
    <property type="match status" value="1"/>
</dbReference>
<feature type="domain" description="MATH" evidence="1">
    <location>
        <begin position="25"/>
        <end position="158"/>
    </location>
</feature>
<dbReference type="Gene3D" id="2.60.210.10">
    <property type="entry name" value="Apoptosis, Tumor Necrosis Factor Receptor Associated Protein 2, Chain A"/>
    <property type="match status" value="1"/>
</dbReference>
<dbReference type="SUPFAM" id="SSF49599">
    <property type="entry name" value="TRAF domain-like"/>
    <property type="match status" value="1"/>
</dbReference>
<evidence type="ECO:0000259" key="1">
    <source>
        <dbReference type="PROSITE" id="PS50144"/>
    </source>
</evidence>
<gene>
    <name evidence="2" type="ORF">BCR36DRAFT_398031</name>
</gene>
<dbReference type="EMBL" id="MCFH01000025">
    <property type="protein sequence ID" value="ORX48997.1"/>
    <property type="molecule type" value="Genomic_DNA"/>
</dbReference>
<dbReference type="PANTHER" id="PTHR46162:SF2">
    <property type="entry name" value="ANKYRIN REPEAT-CONTAINING PROTEIN-RELATED"/>
    <property type="match status" value="1"/>
</dbReference>
<reference evidence="2 3" key="2">
    <citation type="submission" date="2016-08" db="EMBL/GenBank/DDBJ databases">
        <title>Pervasive Adenine N6-methylation of Active Genes in Fungi.</title>
        <authorList>
            <consortium name="DOE Joint Genome Institute"/>
            <person name="Mondo S.J."/>
            <person name="Dannebaum R.O."/>
            <person name="Kuo R.C."/>
            <person name="Labutti K."/>
            <person name="Haridas S."/>
            <person name="Kuo A."/>
            <person name="Salamov A."/>
            <person name="Ahrendt S.R."/>
            <person name="Lipzen A."/>
            <person name="Sullivan W."/>
            <person name="Andreopoulos W.B."/>
            <person name="Clum A."/>
            <person name="Lindquist E."/>
            <person name="Daum C."/>
            <person name="Ramamoorthy G.K."/>
            <person name="Gryganskyi A."/>
            <person name="Culley D."/>
            <person name="Magnuson J.K."/>
            <person name="James T.Y."/>
            <person name="O'Malley M.A."/>
            <person name="Stajich J.E."/>
            <person name="Spatafora J.W."/>
            <person name="Visel A."/>
            <person name="Grigoriev I.V."/>
        </authorList>
    </citation>
    <scope>NUCLEOTIDE SEQUENCE [LARGE SCALE GENOMIC DNA]</scope>
    <source>
        <strain evidence="3">finn</strain>
    </source>
</reference>
<keyword evidence="3" id="KW-1185">Reference proteome</keyword>
<evidence type="ECO:0000313" key="2">
    <source>
        <dbReference type="EMBL" id="ORX48997.1"/>
    </source>
</evidence>
<proteinExistence type="predicted"/>
<name>A0A1Y1V7B7_9FUNG</name>
<dbReference type="STRING" id="1754191.A0A1Y1V7B7"/>
<organism evidence="2 3">
    <name type="scientific">Piromyces finnis</name>
    <dbReference type="NCBI Taxonomy" id="1754191"/>
    <lineage>
        <taxon>Eukaryota</taxon>
        <taxon>Fungi</taxon>
        <taxon>Fungi incertae sedis</taxon>
        <taxon>Chytridiomycota</taxon>
        <taxon>Chytridiomycota incertae sedis</taxon>
        <taxon>Neocallimastigomycetes</taxon>
        <taxon>Neocallimastigales</taxon>
        <taxon>Neocallimastigaceae</taxon>
        <taxon>Piromyces</taxon>
    </lineage>
</organism>
<dbReference type="OrthoDB" id="1883087at2759"/>
<reference evidence="2 3" key="1">
    <citation type="submission" date="2016-08" db="EMBL/GenBank/DDBJ databases">
        <title>Genomes of anaerobic fungi encode conserved fungal cellulosomes for biomass hydrolysis.</title>
        <authorList>
            <consortium name="DOE Joint Genome Institute"/>
            <person name="Haitjema C.H."/>
            <person name="Gilmore S.P."/>
            <person name="Henske J.K."/>
            <person name="Solomon K.V."/>
            <person name="De Groot R."/>
            <person name="Kuo A."/>
            <person name="Mondo S.J."/>
            <person name="Salamov A.A."/>
            <person name="Labutti K."/>
            <person name="Zhao Z."/>
            <person name="Chiniquy J."/>
            <person name="Barry K."/>
            <person name="Brewer H.M."/>
            <person name="Purvine S.O."/>
            <person name="Wright A.T."/>
            <person name="Boxma B."/>
            <person name="Van Alen T."/>
            <person name="Hackstein J.H."/>
            <person name="Baker S.E."/>
            <person name="Grigoriev I.V."/>
            <person name="O'Malley M.A."/>
        </authorList>
    </citation>
    <scope>NUCLEOTIDE SEQUENCE [LARGE SCALE GENOMIC DNA]</scope>
    <source>
        <strain evidence="3">finn</strain>
    </source>
</reference>
<dbReference type="InterPro" id="IPR008974">
    <property type="entry name" value="TRAF-like"/>
</dbReference>